<dbReference type="AlphaFoldDB" id="D6CNV2"/>
<proteinExistence type="predicted"/>
<reference evidence="2 4" key="4">
    <citation type="submission" date="2015-03" db="EMBL/GenBank/DDBJ databases">
        <authorList>
            <person name="Regsiter A."/>
            <person name="william w."/>
        </authorList>
    </citation>
    <scope>NUCLEOTIDE SEQUENCE [LARGE SCALE GENOMIC DNA]</scope>
    <source>
        <strain evidence="2 4">CB1</strain>
    </source>
</reference>
<evidence type="ECO:0000313" key="3">
    <source>
        <dbReference type="Proteomes" id="UP000002372"/>
    </source>
</evidence>
<name>D6CNV2_THIA3</name>
<reference evidence="3" key="2">
    <citation type="journal article" date="2010" name="PLoS Genet.">
        <title>Structure, function, and evolution of the Thiomonas spp. genome.</title>
        <authorList>
            <person name="Arsene-Ploetze F."/>
            <person name="Koechler S."/>
            <person name="Marchal M."/>
            <person name="Coppee J.Y."/>
            <person name="Chandler M."/>
            <person name="Bonnefoy V."/>
            <person name="Brochier-Armanet C."/>
            <person name="Barakat M."/>
            <person name="Barbe V."/>
            <person name="Battaglia-Brunet F."/>
            <person name="Bruneel O."/>
            <person name="Bryan C.G."/>
            <person name="Cleiss-Arnold J."/>
            <person name="Cruveiller S."/>
            <person name="Erhardt M."/>
            <person name="Heinrich-Salmeron A."/>
            <person name="Hommais F."/>
            <person name="Joulian C."/>
            <person name="Krin E."/>
            <person name="Lieutaud A."/>
            <person name="Lievremont D."/>
            <person name="Michel C."/>
            <person name="Muller D."/>
            <person name="Ortet P."/>
            <person name="Proux C."/>
            <person name="Siguier P."/>
            <person name="Roche D."/>
            <person name="Rouy Z."/>
            <person name="Salvignol G."/>
            <person name="Slyemi D."/>
            <person name="Talla E."/>
            <person name="Weiss S."/>
            <person name="Weissenbach J."/>
            <person name="Medigue C."/>
            <person name="Bertin P.N."/>
        </authorList>
    </citation>
    <scope>NUCLEOTIDE SEQUENCE [LARGE SCALE GENOMIC DNA]</scope>
    <source>
        <strain evidence="3">DSM 22701 / CIP 110005 / 3As</strain>
    </source>
</reference>
<dbReference type="Proteomes" id="UP000002372">
    <property type="component" value="Chromosome"/>
</dbReference>
<evidence type="ECO:0000313" key="2">
    <source>
        <dbReference type="EMBL" id="CQR31115.1"/>
    </source>
</evidence>
<dbReference type="EMBL" id="CTRI01000008">
    <property type="protein sequence ID" value="CQR31115.1"/>
    <property type="molecule type" value="Genomic_DNA"/>
</dbReference>
<reference evidence="1" key="3">
    <citation type="submission" date="2010-07" db="EMBL/GenBank/DDBJ databases">
        <authorList>
            <person name="Genoscope - CEA"/>
        </authorList>
    </citation>
    <scope>NUCLEOTIDE SEQUENCE</scope>
    <source>
        <strain evidence="1">3As</strain>
    </source>
</reference>
<evidence type="ECO:0000313" key="1">
    <source>
        <dbReference type="EMBL" id="CAZ90230.1"/>
    </source>
</evidence>
<gene>
    <name evidence="1" type="ordered locus">THI_3649</name>
    <name evidence="2" type="ORF">THICB1_160071</name>
</gene>
<protein>
    <submittedName>
        <fullName evidence="1">Uncharacterized protein</fullName>
    </submittedName>
</protein>
<dbReference type="HOGENOM" id="CLU_2940364_0_0_4"/>
<dbReference type="KEGG" id="thi:THI_3649"/>
<dbReference type="Proteomes" id="UP000078599">
    <property type="component" value="Unassembled WGS sequence"/>
</dbReference>
<dbReference type="EMBL" id="FP475956">
    <property type="protein sequence ID" value="CAZ90230.1"/>
    <property type="molecule type" value="Genomic_DNA"/>
</dbReference>
<evidence type="ECO:0000313" key="4">
    <source>
        <dbReference type="Proteomes" id="UP000078599"/>
    </source>
</evidence>
<accession>D6CNV2</accession>
<keyword evidence="4" id="KW-1185">Reference proteome</keyword>
<reference key="1">
    <citation type="submission" date="2009-07" db="EMBL/GenBank/DDBJ databases">
        <authorList>
            <person name="Genoscope - CEA"/>
        </authorList>
    </citation>
    <scope>NUCLEOTIDE SEQUENCE</scope>
    <source>
        <strain>3As</strain>
    </source>
</reference>
<sequence>MIAPTVGALHYIGITGRRNMPLSWRFFWGAKRAEDGMNFAYNPLHGIGGGTPIVDLRLTG</sequence>
<organism evidence="1 3">
    <name type="scientific">Thiomonas arsenitoxydans (strain DSM 22701 / CIP 110005 / 3As)</name>
    <dbReference type="NCBI Taxonomy" id="426114"/>
    <lineage>
        <taxon>Bacteria</taxon>
        <taxon>Pseudomonadati</taxon>
        <taxon>Pseudomonadota</taxon>
        <taxon>Betaproteobacteria</taxon>
        <taxon>Burkholderiales</taxon>
        <taxon>Thiomonas</taxon>
    </lineage>
</organism>